<accession>D4ZM68</accession>
<organism evidence="1 2">
    <name type="scientific">Shewanella violacea (strain JCM 10179 / CIP 106290 / LMG 19151 / DSS12)</name>
    <dbReference type="NCBI Taxonomy" id="637905"/>
    <lineage>
        <taxon>Bacteria</taxon>
        <taxon>Pseudomonadati</taxon>
        <taxon>Pseudomonadota</taxon>
        <taxon>Gammaproteobacteria</taxon>
        <taxon>Alteromonadales</taxon>
        <taxon>Shewanellaceae</taxon>
        <taxon>Shewanella</taxon>
    </lineage>
</organism>
<dbReference type="AlphaFoldDB" id="D4ZM68"/>
<gene>
    <name evidence="1" type="ordered locus">SVI_2796</name>
</gene>
<dbReference type="KEGG" id="svo:SVI_2796"/>
<dbReference type="HOGENOM" id="CLU_2234742_0_0_6"/>
<proteinExistence type="predicted"/>
<reference evidence="2" key="1">
    <citation type="journal article" date="2010" name="Mol. Biosyst.">
        <title>Complete genome sequence and comparative analysis of Shewanella violacea, a psychrophilic and piezophilic bacterium from deep sea floor sediments.</title>
        <authorList>
            <person name="Aono E."/>
            <person name="Baba T."/>
            <person name="Ara T."/>
            <person name="Nishi T."/>
            <person name="Nakamichi T."/>
            <person name="Inamoto E."/>
            <person name="Toyonaga H."/>
            <person name="Hasegawa M."/>
            <person name="Takai Y."/>
            <person name="Okumura Y."/>
            <person name="Baba M."/>
            <person name="Tomita M."/>
            <person name="Kato C."/>
            <person name="Oshima T."/>
            <person name="Nakasone K."/>
            <person name="Mori H."/>
        </authorList>
    </citation>
    <scope>NUCLEOTIDE SEQUENCE [LARGE SCALE GENOMIC DNA]</scope>
    <source>
        <strain evidence="2">JCM 10179 / CIP 106290 / LMG 19151 / DSS12</strain>
    </source>
</reference>
<dbReference type="Proteomes" id="UP000002350">
    <property type="component" value="Chromosome"/>
</dbReference>
<protein>
    <submittedName>
        <fullName evidence="1">Uncharacterized protein</fullName>
    </submittedName>
</protein>
<evidence type="ECO:0000313" key="1">
    <source>
        <dbReference type="EMBL" id="BAJ02767.1"/>
    </source>
</evidence>
<dbReference type="EMBL" id="AP011177">
    <property type="protein sequence ID" value="BAJ02767.1"/>
    <property type="molecule type" value="Genomic_DNA"/>
</dbReference>
<sequence length="105" mass="12634">MEILHKTSYYRESDTKQYFYLDLQGRRECPIDVGNIKDPWKYCIRLLTYRESDTKQYFNLDLQGRRECPIDVGNIKDPWKYCIRLLTYRESDTKKAALAAFSISY</sequence>
<name>D4ZM68_SHEVD</name>
<evidence type="ECO:0000313" key="2">
    <source>
        <dbReference type="Proteomes" id="UP000002350"/>
    </source>
</evidence>
<keyword evidence="2" id="KW-1185">Reference proteome</keyword>